<comment type="caution">
    <text evidence="2">The sequence shown here is derived from an EMBL/GenBank/DDBJ whole genome shotgun (WGS) entry which is preliminary data.</text>
</comment>
<keyword evidence="1" id="KW-0812">Transmembrane</keyword>
<sequence length="168" mass="18764">MARPLRQRGFTLFELAVVAGVFAILVAVLLNRVGYYQQQAQQVAVAQMLGVLRTSLRVQVLQLYLADQRDRMPALARQNPFDWLADKPANYLGEFAQPDLAKLPAGNWLYDKKEQKIIYLFSNGNIFPTTRVDSVKFNVTLPGADADLGTLAREPDIVVWKSPDSAAN</sequence>
<organism evidence="2 3">
    <name type="scientific">Janthinobacterium lividum</name>
    <dbReference type="NCBI Taxonomy" id="29581"/>
    <lineage>
        <taxon>Bacteria</taxon>
        <taxon>Pseudomonadati</taxon>
        <taxon>Pseudomonadota</taxon>
        <taxon>Betaproteobacteria</taxon>
        <taxon>Burkholderiales</taxon>
        <taxon>Oxalobacteraceae</taxon>
        <taxon>Janthinobacterium</taxon>
    </lineage>
</organism>
<dbReference type="InterPro" id="IPR045584">
    <property type="entry name" value="Pilin-like"/>
</dbReference>
<proteinExistence type="predicted"/>
<keyword evidence="1" id="KW-0472">Membrane</keyword>
<evidence type="ECO:0000256" key="1">
    <source>
        <dbReference type="SAM" id="Phobius"/>
    </source>
</evidence>
<dbReference type="Gene3D" id="3.30.700.10">
    <property type="entry name" value="Glycoprotein, Type 4 Pilin"/>
    <property type="match status" value="1"/>
</dbReference>
<dbReference type="NCBIfam" id="TIGR02532">
    <property type="entry name" value="IV_pilin_GFxxxE"/>
    <property type="match status" value="1"/>
</dbReference>
<keyword evidence="1" id="KW-1133">Transmembrane helix</keyword>
<accession>A0A5C4NVK4</accession>
<feature type="transmembrane region" description="Helical" evidence="1">
    <location>
        <begin position="12"/>
        <end position="30"/>
    </location>
</feature>
<evidence type="ECO:0000313" key="2">
    <source>
        <dbReference type="EMBL" id="TNC78473.1"/>
    </source>
</evidence>
<dbReference type="AlphaFoldDB" id="A0A5C4NVK4"/>
<dbReference type="EMBL" id="VDGE01000001">
    <property type="protein sequence ID" value="TNC78473.1"/>
    <property type="molecule type" value="Genomic_DNA"/>
</dbReference>
<dbReference type="Pfam" id="PF07963">
    <property type="entry name" value="N_methyl"/>
    <property type="match status" value="1"/>
</dbReference>
<dbReference type="Proteomes" id="UP000305681">
    <property type="component" value="Unassembled WGS sequence"/>
</dbReference>
<dbReference type="InterPro" id="IPR012902">
    <property type="entry name" value="N_methyl_site"/>
</dbReference>
<protein>
    <submittedName>
        <fullName evidence="2">Type II secretion system protein</fullName>
    </submittedName>
</protein>
<evidence type="ECO:0000313" key="3">
    <source>
        <dbReference type="Proteomes" id="UP000305681"/>
    </source>
</evidence>
<dbReference type="SUPFAM" id="SSF54523">
    <property type="entry name" value="Pili subunits"/>
    <property type="match status" value="1"/>
</dbReference>
<gene>
    <name evidence="2" type="ORF">FHI69_04060</name>
</gene>
<reference evidence="2 3" key="1">
    <citation type="submission" date="2019-06" db="EMBL/GenBank/DDBJ databases">
        <title>Genome sequence of Janthinobacterium lividum UCD_MED1.</title>
        <authorList>
            <person name="De Leon M.E."/>
            <person name="Jospin G."/>
        </authorList>
    </citation>
    <scope>NUCLEOTIDE SEQUENCE [LARGE SCALE GENOMIC DNA]</scope>
    <source>
        <strain evidence="2 3">UCD_MED1</strain>
    </source>
</reference>
<dbReference type="RefSeq" id="WP_139089602.1">
    <property type="nucleotide sequence ID" value="NZ_VDGE01000001.1"/>
</dbReference>
<name>A0A5C4NVK4_9BURK</name>